<dbReference type="Proteomes" id="UP000037904">
    <property type="component" value="Unassembled WGS sequence"/>
</dbReference>
<dbReference type="InterPro" id="IPR036188">
    <property type="entry name" value="FAD/NAD-bd_sf"/>
</dbReference>
<keyword evidence="8" id="KW-1185">Reference proteome</keyword>
<dbReference type="GO" id="GO:0050660">
    <property type="term" value="F:flavin adenine dinucleotide binding"/>
    <property type="evidence" value="ECO:0007669"/>
    <property type="project" value="InterPro"/>
</dbReference>
<organism evidence="7 8">
    <name type="scientific">Fusarium langsethiae</name>
    <dbReference type="NCBI Taxonomy" id="179993"/>
    <lineage>
        <taxon>Eukaryota</taxon>
        <taxon>Fungi</taxon>
        <taxon>Dikarya</taxon>
        <taxon>Ascomycota</taxon>
        <taxon>Pezizomycotina</taxon>
        <taxon>Sordariomycetes</taxon>
        <taxon>Hypocreomycetidae</taxon>
        <taxon>Hypocreales</taxon>
        <taxon>Nectriaceae</taxon>
        <taxon>Fusarium</taxon>
    </lineage>
</organism>
<dbReference type="PIRSF" id="PIRSF000332">
    <property type="entry name" value="FMO"/>
    <property type="match status" value="1"/>
</dbReference>
<dbReference type="PANTHER" id="PTHR23023">
    <property type="entry name" value="DIMETHYLANILINE MONOOXYGENASE"/>
    <property type="match status" value="1"/>
</dbReference>
<evidence type="ECO:0000256" key="5">
    <source>
        <dbReference type="ARBA" id="ARBA00023002"/>
    </source>
</evidence>
<proteinExistence type="inferred from homology"/>
<feature type="transmembrane region" description="Helical" evidence="6">
    <location>
        <begin position="423"/>
        <end position="442"/>
    </location>
</feature>
<keyword evidence="3" id="KW-0274">FAD</keyword>
<evidence type="ECO:0000313" key="8">
    <source>
        <dbReference type="Proteomes" id="UP000037904"/>
    </source>
</evidence>
<keyword evidence="5" id="KW-0560">Oxidoreductase</keyword>
<comment type="caution">
    <text evidence="7">The sequence shown here is derived from an EMBL/GenBank/DDBJ whole genome shotgun (WGS) entry which is preliminary data.</text>
</comment>
<reference evidence="7 8" key="1">
    <citation type="submission" date="2015-04" db="EMBL/GenBank/DDBJ databases">
        <title>The draft genome sequence of Fusarium langsethiae, a T-2/HT-2 mycotoxin producer.</title>
        <authorList>
            <person name="Lysoe E."/>
            <person name="Divon H.H."/>
            <person name="Terzi V."/>
            <person name="Orru L."/>
            <person name="Lamontanara A."/>
            <person name="Kolseth A.-K."/>
            <person name="Frandsen R.J."/>
            <person name="Nielsen K."/>
            <person name="Thrane U."/>
        </authorList>
    </citation>
    <scope>NUCLEOTIDE SEQUENCE [LARGE SCALE GENOMIC DNA]</scope>
    <source>
        <strain evidence="7 8">Fl201059</strain>
    </source>
</reference>
<dbReference type="GO" id="GO:0004499">
    <property type="term" value="F:N,N-dimethylaniline monooxygenase activity"/>
    <property type="evidence" value="ECO:0007669"/>
    <property type="project" value="InterPro"/>
</dbReference>
<dbReference type="InterPro" id="IPR000960">
    <property type="entry name" value="Flavin_mOase"/>
</dbReference>
<name>A0A0M9EPE5_FUSLA</name>
<dbReference type="GO" id="GO:0050661">
    <property type="term" value="F:NADP binding"/>
    <property type="evidence" value="ECO:0007669"/>
    <property type="project" value="InterPro"/>
</dbReference>
<evidence type="ECO:0000256" key="1">
    <source>
        <dbReference type="ARBA" id="ARBA00009183"/>
    </source>
</evidence>
<evidence type="ECO:0000256" key="3">
    <source>
        <dbReference type="ARBA" id="ARBA00022827"/>
    </source>
</evidence>
<keyword evidence="7" id="KW-0503">Monooxygenase</keyword>
<evidence type="ECO:0000256" key="4">
    <source>
        <dbReference type="ARBA" id="ARBA00022857"/>
    </source>
</evidence>
<evidence type="ECO:0000256" key="6">
    <source>
        <dbReference type="SAM" id="Phobius"/>
    </source>
</evidence>
<dbReference type="EMBL" id="JXCE01000522">
    <property type="protein sequence ID" value="KPA36890.1"/>
    <property type="molecule type" value="Genomic_DNA"/>
</dbReference>
<comment type="similarity">
    <text evidence="1">Belongs to the FMO family.</text>
</comment>
<dbReference type="InterPro" id="IPR050346">
    <property type="entry name" value="FMO-like"/>
</dbReference>
<evidence type="ECO:0000313" key="7">
    <source>
        <dbReference type="EMBL" id="KPA36890.1"/>
    </source>
</evidence>
<accession>A0A0M9EPE5</accession>
<dbReference type="SUPFAM" id="SSF51905">
    <property type="entry name" value="FAD/NAD(P)-binding domain"/>
    <property type="match status" value="1"/>
</dbReference>
<dbReference type="AlphaFoldDB" id="A0A0M9EPE5"/>
<keyword evidence="2" id="KW-0285">Flavoprotein</keyword>
<sequence length="450" mass="50691">MRVAVVGAGPGGLVTLKYLKEATKFFDIDPIDVRLFEREDEVGGTFTKRTYEDAELVSSKYLTCFSDWRADLEDPDFLSAKRFIRYLKEYTDHFNLWPEISLSTPVTSIRRDQAGGHIVHYRGPDGIDKTWECDAVAICSGLHVTPNIPDVPGIDKVKIVKHSSQFKKREEFPQGSQVVVLGTGETGMDIAHLAVTSPTKRVVLCHRQGFLGAPKKIPNPILFPILGNKPNPNAQELPIDVSWQAPLLDSYLPPFLRDRLFTWRFQDINIKLANWLCSGTTAGVDQWIGGLDADRFHTSQMSLIEEYHFKLHGHKRIDYGVHHESYAYQLALDMDAVPSFWDGVRVGWNAGAKHPGLWWRLPVLWLTGAQFNTKFRVVGPYQWDGAVDVLGGELWETITRREGLFGAFIMTVVPMTMVGTSSIIMWFVGLFAALLSAIGRIAKGTFWRVV</sequence>
<dbReference type="Gene3D" id="3.50.50.60">
    <property type="entry name" value="FAD/NAD(P)-binding domain"/>
    <property type="match status" value="1"/>
</dbReference>
<protein>
    <submittedName>
        <fullName evidence="7">Dimethylaniline monooxygenase</fullName>
    </submittedName>
</protein>
<keyword evidence="6" id="KW-1133">Transmembrane helix</keyword>
<dbReference type="OrthoDB" id="10254665at2759"/>
<evidence type="ECO:0000256" key="2">
    <source>
        <dbReference type="ARBA" id="ARBA00022630"/>
    </source>
</evidence>
<dbReference type="PRINTS" id="PR00370">
    <property type="entry name" value="FMOXYGENASE"/>
</dbReference>
<dbReference type="InterPro" id="IPR020946">
    <property type="entry name" value="Flavin_mOase-like"/>
</dbReference>
<keyword evidence="4" id="KW-0521">NADP</keyword>
<keyword evidence="6" id="KW-0812">Transmembrane</keyword>
<dbReference type="Pfam" id="PF00743">
    <property type="entry name" value="FMO-like"/>
    <property type="match status" value="1"/>
</dbReference>
<keyword evidence="6" id="KW-0472">Membrane</keyword>
<gene>
    <name evidence="7" type="ORF">FLAG1_10314</name>
</gene>